<name>A0A818DRA9_9BILA</name>
<proteinExistence type="predicted"/>
<dbReference type="PANTHER" id="PTHR43319:SF3">
    <property type="entry name" value="BETA-LACTAMASE-RELATED DOMAIN-CONTAINING PROTEIN"/>
    <property type="match status" value="1"/>
</dbReference>
<evidence type="ECO:0000313" key="3">
    <source>
        <dbReference type="EMBL" id="CAF3450804.1"/>
    </source>
</evidence>
<reference evidence="3" key="1">
    <citation type="submission" date="2021-02" db="EMBL/GenBank/DDBJ databases">
        <authorList>
            <person name="Nowell W R."/>
        </authorList>
    </citation>
    <scope>NUCLEOTIDE SEQUENCE</scope>
</reference>
<dbReference type="Gene3D" id="3.40.710.10">
    <property type="entry name" value="DD-peptidase/beta-lactamase superfamily"/>
    <property type="match status" value="1"/>
</dbReference>
<dbReference type="EMBL" id="CAJNXB010005822">
    <property type="protein sequence ID" value="CAF3450804.1"/>
    <property type="molecule type" value="Genomic_DNA"/>
</dbReference>
<dbReference type="PANTHER" id="PTHR43319">
    <property type="entry name" value="BETA-LACTAMASE-RELATED"/>
    <property type="match status" value="1"/>
</dbReference>
<dbReference type="Pfam" id="PF00144">
    <property type="entry name" value="Beta-lactamase"/>
    <property type="match status" value="1"/>
</dbReference>
<accession>A0A818DRA9</accession>
<dbReference type="SUPFAM" id="SSF56601">
    <property type="entry name" value="beta-lactamase/transpeptidase-like"/>
    <property type="match status" value="1"/>
</dbReference>
<dbReference type="InterPro" id="IPR012338">
    <property type="entry name" value="Beta-lactam/transpept-like"/>
</dbReference>
<protein>
    <recommendedName>
        <fullName evidence="1">Beta-lactamase-related domain-containing protein</fullName>
    </recommendedName>
</protein>
<gene>
    <name evidence="2" type="ORF">LUA448_LOCUS16972</name>
    <name evidence="3" type="ORF">TIS948_LOCUS31919</name>
</gene>
<dbReference type="Proteomes" id="UP000663833">
    <property type="component" value="Unassembled WGS sequence"/>
</dbReference>
<dbReference type="AlphaFoldDB" id="A0A818DRA9"/>
<dbReference type="EMBL" id="CAJNYD010002136">
    <property type="protein sequence ID" value="CAF3394362.1"/>
    <property type="molecule type" value="Genomic_DNA"/>
</dbReference>
<evidence type="ECO:0000313" key="2">
    <source>
        <dbReference type="EMBL" id="CAF3394362.1"/>
    </source>
</evidence>
<comment type="caution">
    <text evidence="3">The sequence shown here is derived from an EMBL/GenBank/DDBJ whole genome shotgun (WGS) entry which is preliminary data.</text>
</comment>
<dbReference type="Proteomes" id="UP000663825">
    <property type="component" value="Unassembled WGS sequence"/>
</dbReference>
<dbReference type="OrthoDB" id="10346165at2759"/>
<evidence type="ECO:0000313" key="4">
    <source>
        <dbReference type="Proteomes" id="UP000663825"/>
    </source>
</evidence>
<dbReference type="InterPro" id="IPR052907">
    <property type="entry name" value="Beta-lactamase/esterase"/>
</dbReference>
<feature type="domain" description="Beta-lactamase-related" evidence="1">
    <location>
        <begin position="61"/>
        <end position="179"/>
    </location>
</feature>
<organism evidence="3 4">
    <name type="scientific">Rotaria socialis</name>
    <dbReference type="NCBI Taxonomy" id="392032"/>
    <lineage>
        <taxon>Eukaryota</taxon>
        <taxon>Metazoa</taxon>
        <taxon>Spiralia</taxon>
        <taxon>Gnathifera</taxon>
        <taxon>Rotifera</taxon>
        <taxon>Eurotatoria</taxon>
        <taxon>Bdelloidea</taxon>
        <taxon>Philodinida</taxon>
        <taxon>Philodinidae</taxon>
        <taxon>Rotaria</taxon>
    </lineage>
</organism>
<evidence type="ECO:0000259" key="1">
    <source>
        <dbReference type="Pfam" id="PF00144"/>
    </source>
</evidence>
<sequence length="202" mass="22446">MSTEQLLVDGNLFNTYLQNFFIPGQDLGAFLSIYYKGKQVVDLWDGATAISELAIFNDNRYHQAEIPGVNGITNARSVARLYASLIDDLDNGKQKRLLNEEIMKKATTSNTPDNEIDRIRGYSNSFAMGFQTSDDDLKTFGSGTFGHEGAGGSIVFAAPDKSLAFAYTVNQYGVKKNRQEISPRTQAIIKHIARLIDDNHIR</sequence>
<dbReference type="InterPro" id="IPR001466">
    <property type="entry name" value="Beta-lactam-related"/>
</dbReference>